<dbReference type="AlphaFoldDB" id="A0A4W3H054"/>
<proteinExistence type="predicted"/>
<reference evidence="2" key="2">
    <citation type="journal article" date="2007" name="PLoS Biol.">
        <title>Survey sequencing and comparative analysis of the elephant shark (Callorhinchus milii) genome.</title>
        <authorList>
            <person name="Venkatesh B."/>
            <person name="Kirkness E.F."/>
            <person name="Loh Y.H."/>
            <person name="Halpern A.L."/>
            <person name="Lee A.P."/>
            <person name="Johnson J."/>
            <person name="Dandona N."/>
            <person name="Viswanathan L.D."/>
            <person name="Tay A."/>
            <person name="Venter J.C."/>
            <person name="Strausberg R.L."/>
            <person name="Brenner S."/>
        </authorList>
    </citation>
    <scope>NUCLEOTIDE SEQUENCE [LARGE SCALE GENOMIC DNA]</scope>
</reference>
<protein>
    <submittedName>
        <fullName evidence="1">Uncharacterized protein</fullName>
    </submittedName>
</protein>
<accession>A0A4W3H054</accession>
<reference evidence="2" key="3">
    <citation type="journal article" date="2014" name="Nature">
        <title>Elephant shark genome provides unique insights into gnathostome evolution.</title>
        <authorList>
            <consortium name="International Elephant Shark Genome Sequencing Consortium"/>
            <person name="Venkatesh B."/>
            <person name="Lee A.P."/>
            <person name="Ravi V."/>
            <person name="Maurya A.K."/>
            <person name="Lian M.M."/>
            <person name="Swann J.B."/>
            <person name="Ohta Y."/>
            <person name="Flajnik M.F."/>
            <person name="Sutoh Y."/>
            <person name="Kasahara M."/>
            <person name="Hoon S."/>
            <person name="Gangu V."/>
            <person name="Roy S.W."/>
            <person name="Irimia M."/>
            <person name="Korzh V."/>
            <person name="Kondrychyn I."/>
            <person name="Lim Z.W."/>
            <person name="Tay B.H."/>
            <person name="Tohari S."/>
            <person name="Kong K.W."/>
            <person name="Ho S."/>
            <person name="Lorente-Galdos B."/>
            <person name="Quilez J."/>
            <person name="Marques-Bonet T."/>
            <person name="Raney B.J."/>
            <person name="Ingham P.W."/>
            <person name="Tay A."/>
            <person name="Hillier L.W."/>
            <person name="Minx P."/>
            <person name="Boehm T."/>
            <person name="Wilson R.K."/>
            <person name="Brenner S."/>
            <person name="Warren W.C."/>
        </authorList>
    </citation>
    <scope>NUCLEOTIDE SEQUENCE [LARGE SCALE GENOMIC DNA]</scope>
</reference>
<reference evidence="1" key="5">
    <citation type="submission" date="2025-09" db="UniProtKB">
        <authorList>
            <consortium name="Ensembl"/>
        </authorList>
    </citation>
    <scope>IDENTIFICATION</scope>
</reference>
<sequence>MPDAEVIYTVAEIIQEFPGLQARNYSVYLNHTVLLRAVLLHCGVPEDRLPPVCNILYETSVSQHPPPLSHPSLFALP</sequence>
<name>A0A4W3H054_CALMI</name>
<dbReference type="Proteomes" id="UP000314986">
    <property type="component" value="Unassembled WGS sequence"/>
</dbReference>
<dbReference type="GeneTree" id="ENSGT00940000156798"/>
<dbReference type="STRING" id="7868.ENSCMIP00000008542"/>
<evidence type="ECO:0000313" key="2">
    <source>
        <dbReference type="Proteomes" id="UP000314986"/>
    </source>
</evidence>
<dbReference type="Ensembl" id="ENSCMIT00000008782.1">
    <property type="protein sequence ID" value="ENSCMIP00000008542.1"/>
    <property type="gene ID" value="ENSCMIG00000004583.1"/>
</dbReference>
<organism evidence="1 2">
    <name type="scientific">Callorhinchus milii</name>
    <name type="common">Ghost shark</name>
    <dbReference type="NCBI Taxonomy" id="7868"/>
    <lineage>
        <taxon>Eukaryota</taxon>
        <taxon>Metazoa</taxon>
        <taxon>Chordata</taxon>
        <taxon>Craniata</taxon>
        <taxon>Vertebrata</taxon>
        <taxon>Chondrichthyes</taxon>
        <taxon>Holocephali</taxon>
        <taxon>Chimaeriformes</taxon>
        <taxon>Callorhinchidae</taxon>
        <taxon>Callorhinchus</taxon>
    </lineage>
</organism>
<dbReference type="Gene3D" id="3.30.930.10">
    <property type="entry name" value="Bira Bifunctional Protein, Domain 2"/>
    <property type="match status" value="1"/>
</dbReference>
<keyword evidence="2" id="KW-1185">Reference proteome</keyword>
<dbReference type="InterPro" id="IPR045864">
    <property type="entry name" value="aa-tRNA-synth_II/BPL/LPL"/>
</dbReference>
<reference evidence="2" key="1">
    <citation type="journal article" date="2006" name="Science">
        <title>Ancient noncoding elements conserved in the human genome.</title>
        <authorList>
            <person name="Venkatesh B."/>
            <person name="Kirkness E.F."/>
            <person name="Loh Y.H."/>
            <person name="Halpern A.L."/>
            <person name="Lee A.P."/>
            <person name="Johnson J."/>
            <person name="Dandona N."/>
            <person name="Viswanathan L.D."/>
            <person name="Tay A."/>
            <person name="Venter J.C."/>
            <person name="Strausberg R.L."/>
            <person name="Brenner S."/>
        </authorList>
    </citation>
    <scope>NUCLEOTIDE SEQUENCE [LARGE SCALE GENOMIC DNA]</scope>
</reference>
<reference evidence="1" key="4">
    <citation type="submission" date="2025-08" db="UniProtKB">
        <authorList>
            <consortium name="Ensembl"/>
        </authorList>
    </citation>
    <scope>IDENTIFICATION</scope>
</reference>
<evidence type="ECO:0000313" key="1">
    <source>
        <dbReference type="Ensembl" id="ENSCMIP00000008542.1"/>
    </source>
</evidence>
<dbReference type="InParanoid" id="A0A4W3H054"/>